<accession>A0A1S1J804</accession>
<proteinExistence type="predicted"/>
<dbReference type="Proteomes" id="UP000198319">
    <property type="component" value="Unassembled WGS sequence"/>
</dbReference>
<dbReference type="Proteomes" id="UP000180252">
    <property type="component" value="Unassembled WGS sequence"/>
</dbReference>
<evidence type="ECO:0000313" key="3">
    <source>
        <dbReference type="EMBL" id="OXB19431.1"/>
    </source>
</evidence>
<evidence type="ECO:0000313" key="5">
    <source>
        <dbReference type="Proteomes" id="UP000198319"/>
    </source>
</evidence>
<dbReference type="STRING" id="1278819.BHE19_11980"/>
<feature type="coiled-coil region" evidence="1">
    <location>
        <begin position="16"/>
        <end position="50"/>
    </location>
</feature>
<dbReference type="EMBL" id="MUHG01000018">
    <property type="protein sequence ID" value="OXB19431.1"/>
    <property type="molecule type" value="Genomic_DNA"/>
</dbReference>
<keyword evidence="5" id="KW-1185">Reference proteome</keyword>
<evidence type="ECO:0000313" key="4">
    <source>
        <dbReference type="Proteomes" id="UP000180252"/>
    </source>
</evidence>
<reference evidence="2" key="2">
    <citation type="submission" date="2016-09" db="EMBL/GenBank/DDBJ databases">
        <authorList>
            <person name="Capua I."/>
            <person name="De Benedictis P."/>
            <person name="Joannis T."/>
            <person name="Lombin L.H."/>
            <person name="Cattoli G."/>
        </authorList>
    </citation>
    <scope>NUCLEOTIDE SEQUENCE [LARGE SCALE GENOMIC DNA]</scope>
    <source>
        <strain evidence="2">MSU</strain>
    </source>
</reference>
<comment type="caution">
    <text evidence="2">The sequence shown here is derived from an EMBL/GenBank/DDBJ whole genome shotgun (WGS) entry which is preliminary data.</text>
</comment>
<organism evidence="2 4">
    <name type="scientific">Flavobacterium tructae</name>
    <dbReference type="NCBI Taxonomy" id="1114873"/>
    <lineage>
        <taxon>Bacteria</taxon>
        <taxon>Pseudomonadati</taxon>
        <taxon>Bacteroidota</taxon>
        <taxon>Flavobacteriia</taxon>
        <taxon>Flavobacteriales</taxon>
        <taxon>Flavobacteriaceae</taxon>
        <taxon>Flavobacterium</taxon>
    </lineage>
</organism>
<name>A0A1S1J804_9FLAO</name>
<protein>
    <submittedName>
        <fullName evidence="2">Uncharacterized protein</fullName>
    </submittedName>
</protein>
<reference evidence="3 5" key="3">
    <citation type="submission" date="2016-11" db="EMBL/GenBank/DDBJ databases">
        <title>Whole genomes of Flavobacteriaceae.</title>
        <authorList>
            <person name="Stine C."/>
            <person name="Li C."/>
            <person name="Tadesse D."/>
        </authorList>
    </citation>
    <scope>NUCLEOTIDE SEQUENCE [LARGE SCALE GENOMIC DNA]</scope>
    <source>
        <strain evidence="3 5">ATCC BAA-2541</strain>
    </source>
</reference>
<dbReference type="EMBL" id="MIKE01000024">
    <property type="protein sequence ID" value="OHT44433.1"/>
    <property type="molecule type" value="Genomic_DNA"/>
</dbReference>
<sequence>MIKNILNYFKKRKERKKAQKETIHRVINNYNELINELRLIQEKKSKLSKKERDFVELRIMHLISKGHIQVST</sequence>
<evidence type="ECO:0000313" key="2">
    <source>
        <dbReference type="EMBL" id="OHT44433.1"/>
    </source>
</evidence>
<gene>
    <name evidence="3" type="ORF">B0A71_12895</name>
    <name evidence="2" type="ORF">BHE19_11980</name>
</gene>
<evidence type="ECO:0000256" key="1">
    <source>
        <dbReference type="SAM" id="Coils"/>
    </source>
</evidence>
<reference evidence="4" key="1">
    <citation type="submission" date="2016-09" db="EMBL/GenBank/DDBJ databases">
        <authorList>
            <person name="Chen S."/>
            <person name="Walker E."/>
        </authorList>
    </citation>
    <scope>NUCLEOTIDE SEQUENCE [LARGE SCALE GENOMIC DNA]</scope>
    <source>
        <strain evidence="4">MSU</strain>
    </source>
</reference>
<dbReference type="AlphaFoldDB" id="A0A1S1J804"/>
<keyword evidence="1" id="KW-0175">Coiled coil</keyword>